<dbReference type="InterPro" id="IPR000719">
    <property type="entry name" value="Prot_kinase_dom"/>
</dbReference>
<accession>A0A078AN71</accession>
<dbReference type="GO" id="GO:0005524">
    <property type="term" value="F:ATP binding"/>
    <property type="evidence" value="ECO:0007669"/>
    <property type="project" value="UniProtKB-UniRule"/>
</dbReference>
<evidence type="ECO:0000313" key="9">
    <source>
        <dbReference type="EMBL" id="CDW82802.1"/>
    </source>
</evidence>
<dbReference type="PROSITE" id="PS00108">
    <property type="entry name" value="PROTEIN_KINASE_ST"/>
    <property type="match status" value="1"/>
</dbReference>
<dbReference type="GO" id="GO:0004674">
    <property type="term" value="F:protein serine/threonine kinase activity"/>
    <property type="evidence" value="ECO:0007669"/>
    <property type="project" value="UniProtKB-KW"/>
</dbReference>
<evidence type="ECO:0000256" key="3">
    <source>
        <dbReference type="ARBA" id="ARBA00022741"/>
    </source>
</evidence>
<sequence length="837" mass="95857">MSKNNGNQSSRKDDILLGQYKQIDKLGSGTFGNVYKCVDMKSGETVAIKKLKKPYTTQEDAFSLREIQVLQQLSHQNIVQMKKCDLVDNRVYMVFEHLDHNLTDFMREKKQKDNRNLSENEIKVIIKQILQGLDYMHSRGFIHRDIKPENFVISTKTFEVKLIDFGTVRDLGKASGPLTTYVSTRWYRSPEQVLRSSSYNQTTDIFAVGCVMAELFNQSPLFPGANELDQLDQIFKLLGTPRLEQWREGYKLAQKRNIKLEEMAYKKQPMKNLIPSASSDALEIFKLMFKINPGKRVTAQQLLQEPYFKNCNLQQFISSLNITSPISARKIDPKSGSQNYYQQESQPPPLIKPILKPKPQQLRRDSFKQVKNRESMPVVQTQAKVQLEENKNNLVAPRVSVAPLQKFQSEMQYIPNYFENEIPKPVQFQPGINFSLKSEVDKNRYNSNKTDLDEAFQNDFSGFKRISDPSTNANSDIISYKGLQAFPMRKDEPPSFAKRMEDERKRASNVSETSYSQFEQSQIQSPKKLENNPSSQMLSRVGSQSILQGSGSSMLLNPNRYINMNLSVKIDKSNYPNISSNNNINNIQSPQISPMVSIQSMNKLSQQKGIGEKTFQNYQKDQEEKIESFNLTKNDYFADNILSPGLARQSSKPDNLFNFSSNRDIFSPFQNSNMQISKQDSNDSMNTNDTINTVNKFVNYYQNSNAQAANNSKSNSPTYQYRAGIGLDKVEETREEHEYYKHQMPRTNHSYKPSMSRIGSEPNSGVFFNKGSSTFVNNAAQNIFGSPNPGFKNIFPLTTNNRRGEDSNATTSRLETQSTNDQILNGVMNRYRMQIQI</sequence>
<dbReference type="Proteomes" id="UP000039865">
    <property type="component" value="Unassembled WGS sequence"/>
</dbReference>
<reference evidence="9 10" key="1">
    <citation type="submission" date="2014-06" db="EMBL/GenBank/DDBJ databases">
        <authorList>
            <person name="Swart Estienne"/>
        </authorList>
    </citation>
    <scope>NUCLEOTIDE SEQUENCE [LARGE SCALE GENOMIC DNA]</scope>
    <source>
        <strain evidence="9 10">130c</strain>
    </source>
</reference>
<dbReference type="FunFam" id="1.10.510.10:FF:000624">
    <property type="entry name" value="Mitogen-activated protein kinase"/>
    <property type="match status" value="1"/>
</dbReference>
<keyword evidence="5 6" id="KW-0067">ATP-binding</keyword>
<protein>
    <submittedName>
        <fullName evidence="9">Cyclin-dependent kinase f-4-like</fullName>
    </submittedName>
</protein>
<keyword evidence="3 6" id="KW-0547">Nucleotide-binding</keyword>
<feature type="binding site" evidence="6">
    <location>
        <position position="50"/>
    </location>
    <ligand>
        <name>ATP</name>
        <dbReference type="ChEBI" id="CHEBI:30616"/>
    </ligand>
</feature>
<feature type="domain" description="Protein kinase" evidence="8">
    <location>
        <begin position="20"/>
        <end position="308"/>
    </location>
</feature>
<dbReference type="PROSITE" id="PS50011">
    <property type="entry name" value="PROTEIN_KINASE_DOM"/>
    <property type="match status" value="1"/>
</dbReference>
<proteinExistence type="predicted"/>
<dbReference type="PROSITE" id="PS00107">
    <property type="entry name" value="PROTEIN_KINASE_ATP"/>
    <property type="match status" value="1"/>
</dbReference>
<keyword evidence="2" id="KW-0808">Transferase</keyword>
<feature type="region of interest" description="Disordered" evidence="7">
    <location>
        <begin position="329"/>
        <end position="353"/>
    </location>
</feature>
<dbReference type="Gene3D" id="3.30.200.20">
    <property type="entry name" value="Phosphorylase Kinase, domain 1"/>
    <property type="match status" value="1"/>
</dbReference>
<evidence type="ECO:0000256" key="7">
    <source>
        <dbReference type="SAM" id="MobiDB-lite"/>
    </source>
</evidence>
<evidence type="ECO:0000256" key="6">
    <source>
        <dbReference type="PROSITE-ProRule" id="PRU10141"/>
    </source>
</evidence>
<evidence type="ECO:0000256" key="1">
    <source>
        <dbReference type="ARBA" id="ARBA00022527"/>
    </source>
</evidence>
<dbReference type="InterPro" id="IPR008271">
    <property type="entry name" value="Ser/Thr_kinase_AS"/>
</dbReference>
<dbReference type="InterPro" id="IPR017441">
    <property type="entry name" value="Protein_kinase_ATP_BS"/>
</dbReference>
<feature type="compositionally biased region" description="Polar residues" evidence="7">
    <location>
        <begin position="335"/>
        <end position="345"/>
    </location>
</feature>
<evidence type="ECO:0000259" key="8">
    <source>
        <dbReference type="PROSITE" id="PS50011"/>
    </source>
</evidence>
<evidence type="ECO:0000313" key="10">
    <source>
        <dbReference type="Proteomes" id="UP000039865"/>
    </source>
</evidence>
<dbReference type="InParanoid" id="A0A078AN71"/>
<dbReference type="AlphaFoldDB" id="A0A078AN71"/>
<dbReference type="Pfam" id="PF00069">
    <property type="entry name" value="Pkinase"/>
    <property type="match status" value="1"/>
</dbReference>
<keyword evidence="10" id="KW-1185">Reference proteome</keyword>
<organism evidence="9 10">
    <name type="scientific">Stylonychia lemnae</name>
    <name type="common">Ciliate</name>
    <dbReference type="NCBI Taxonomy" id="5949"/>
    <lineage>
        <taxon>Eukaryota</taxon>
        <taxon>Sar</taxon>
        <taxon>Alveolata</taxon>
        <taxon>Ciliophora</taxon>
        <taxon>Intramacronucleata</taxon>
        <taxon>Spirotrichea</taxon>
        <taxon>Stichotrichia</taxon>
        <taxon>Sporadotrichida</taxon>
        <taxon>Oxytrichidae</taxon>
        <taxon>Stylonychinae</taxon>
        <taxon>Stylonychia</taxon>
    </lineage>
</organism>
<evidence type="ECO:0000256" key="2">
    <source>
        <dbReference type="ARBA" id="ARBA00022679"/>
    </source>
</evidence>
<dbReference type="InterPro" id="IPR050117">
    <property type="entry name" value="MAPK"/>
</dbReference>
<dbReference type="InterPro" id="IPR011009">
    <property type="entry name" value="Kinase-like_dom_sf"/>
</dbReference>
<dbReference type="Gene3D" id="1.10.510.10">
    <property type="entry name" value="Transferase(Phosphotransferase) domain 1"/>
    <property type="match status" value="1"/>
</dbReference>
<name>A0A078AN71_STYLE</name>
<feature type="region of interest" description="Disordered" evidence="7">
    <location>
        <begin position="489"/>
        <end position="543"/>
    </location>
</feature>
<dbReference type="SMART" id="SM00220">
    <property type="entry name" value="S_TKc"/>
    <property type="match status" value="1"/>
</dbReference>
<feature type="compositionally biased region" description="Basic and acidic residues" evidence="7">
    <location>
        <begin position="489"/>
        <end position="506"/>
    </location>
</feature>
<evidence type="ECO:0000256" key="4">
    <source>
        <dbReference type="ARBA" id="ARBA00022777"/>
    </source>
</evidence>
<dbReference type="SUPFAM" id="SSF56112">
    <property type="entry name" value="Protein kinase-like (PK-like)"/>
    <property type="match status" value="1"/>
</dbReference>
<feature type="compositionally biased region" description="Polar residues" evidence="7">
    <location>
        <begin position="508"/>
        <end position="538"/>
    </location>
</feature>
<evidence type="ECO:0000256" key="5">
    <source>
        <dbReference type="ARBA" id="ARBA00022840"/>
    </source>
</evidence>
<dbReference type="PANTHER" id="PTHR24055">
    <property type="entry name" value="MITOGEN-ACTIVATED PROTEIN KINASE"/>
    <property type="match status" value="1"/>
</dbReference>
<gene>
    <name evidence="9" type="primary">Contig14590.g15547</name>
    <name evidence="9" type="ORF">STYLEM_11837</name>
</gene>
<dbReference type="OrthoDB" id="2158884at2759"/>
<keyword evidence="4 9" id="KW-0418">Kinase</keyword>
<keyword evidence="1" id="KW-0723">Serine/threonine-protein kinase</keyword>
<dbReference type="EMBL" id="CCKQ01011260">
    <property type="protein sequence ID" value="CDW82802.1"/>
    <property type="molecule type" value="Genomic_DNA"/>
</dbReference>